<feature type="non-terminal residue" evidence="2">
    <location>
        <position position="196"/>
    </location>
</feature>
<proteinExistence type="predicted"/>
<evidence type="ECO:0000256" key="1">
    <source>
        <dbReference type="SAM" id="SignalP"/>
    </source>
</evidence>
<dbReference type="AlphaFoldDB" id="A0A813GH21"/>
<comment type="caution">
    <text evidence="2">The sequence shown here is derived from an EMBL/GenBank/DDBJ whole genome shotgun (WGS) entry which is preliminary data.</text>
</comment>
<dbReference type="EMBL" id="CAJNNV010028415">
    <property type="protein sequence ID" value="CAE8624537.1"/>
    <property type="molecule type" value="Genomic_DNA"/>
</dbReference>
<accession>A0A813GH21</accession>
<evidence type="ECO:0000313" key="3">
    <source>
        <dbReference type="Proteomes" id="UP000654075"/>
    </source>
</evidence>
<sequence length="196" mass="21223">MSSFFHVAVLLVVAASGDVEDNAADVLGRLLQESRQLGESEVLDSKWYYDERCECCSIANGVPLRNFYRMNVHKNCFGGGVGSIGMRMEDVLAQTPDGTLTLGNKARELVCASHLCKGAIAAFWDTVHGCAASGYWKTIALAHVTAVSQCNALQQLQPKESARWITRMSATFRGVDTTQDGSMLRAEAAAELSAQE</sequence>
<gene>
    <name evidence="2" type="ORF">PGLA1383_LOCUS41648</name>
</gene>
<feature type="chain" id="PRO_5032534149" evidence="1">
    <location>
        <begin position="18"/>
        <end position="196"/>
    </location>
</feature>
<feature type="signal peptide" evidence="1">
    <location>
        <begin position="1"/>
        <end position="17"/>
    </location>
</feature>
<protein>
    <submittedName>
        <fullName evidence="2">Uncharacterized protein</fullName>
    </submittedName>
</protein>
<keyword evidence="3" id="KW-1185">Reference proteome</keyword>
<dbReference type="Proteomes" id="UP000654075">
    <property type="component" value="Unassembled WGS sequence"/>
</dbReference>
<organism evidence="2 3">
    <name type="scientific">Polarella glacialis</name>
    <name type="common">Dinoflagellate</name>
    <dbReference type="NCBI Taxonomy" id="89957"/>
    <lineage>
        <taxon>Eukaryota</taxon>
        <taxon>Sar</taxon>
        <taxon>Alveolata</taxon>
        <taxon>Dinophyceae</taxon>
        <taxon>Suessiales</taxon>
        <taxon>Suessiaceae</taxon>
        <taxon>Polarella</taxon>
    </lineage>
</organism>
<evidence type="ECO:0000313" key="2">
    <source>
        <dbReference type="EMBL" id="CAE8624537.1"/>
    </source>
</evidence>
<keyword evidence="1" id="KW-0732">Signal</keyword>
<name>A0A813GH21_POLGL</name>
<reference evidence="2" key="1">
    <citation type="submission" date="2021-02" db="EMBL/GenBank/DDBJ databases">
        <authorList>
            <person name="Dougan E. K."/>
            <person name="Rhodes N."/>
            <person name="Thang M."/>
            <person name="Chan C."/>
        </authorList>
    </citation>
    <scope>NUCLEOTIDE SEQUENCE</scope>
</reference>